<dbReference type="Proteomes" id="UP000006327">
    <property type="component" value="Unassembled WGS sequence"/>
</dbReference>
<evidence type="ECO:0000313" key="6">
    <source>
        <dbReference type="EMBL" id="GAC18954.1"/>
    </source>
</evidence>
<dbReference type="EMBL" id="BAEO01000027">
    <property type="protein sequence ID" value="GAC18954.1"/>
    <property type="molecule type" value="Genomic_DNA"/>
</dbReference>
<evidence type="ECO:0000313" key="7">
    <source>
        <dbReference type="Proteomes" id="UP000006327"/>
    </source>
</evidence>
<dbReference type="Gene3D" id="3.30.450.40">
    <property type="match status" value="1"/>
</dbReference>
<keyword evidence="2" id="KW-0547">Nucleotide-binding</keyword>
<evidence type="ECO:0000259" key="5">
    <source>
        <dbReference type="PROSITE" id="PS50893"/>
    </source>
</evidence>
<proteinExistence type="inferred from homology"/>
<dbReference type="Pfam" id="PF13185">
    <property type="entry name" value="GAF_2"/>
    <property type="match status" value="1"/>
</dbReference>
<dbReference type="eggNOG" id="COG1136">
    <property type="taxonomic scope" value="Bacteria"/>
</dbReference>
<dbReference type="GO" id="GO:0016887">
    <property type="term" value="F:ATP hydrolysis activity"/>
    <property type="evidence" value="ECO:0007669"/>
    <property type="project" value="InterPro"/>
</dbReference>
<dbReference type="InterPro" id="IPR027417">
    <property type="entry name" value="P-loop_NTPase"/>
</dbReference>
<keyword evidence="3" id="KW-0067">ATP-binding</keyword>
<dbReference type="GO" id="GO:0022857">
    <property type="term" value="F:transmembrane transporter activity"/>
    <property type="evidence" value="ECO:0007669"/>
    <property type="project" value="TreeGrafter"/>
</dbReference>
<dbReference type="InterPro" id="IPR029016">
    <property type="entry name" value="GAF-like_dom_sf"/>
</dbReference>
<evidence type="ECO:0000256" key="4">
    <source>
        <dbReference type="ARBA" id="ARBA00038388"/>
    </source>
</evidence>
<dbReference type="NCBIfam" id="TIGR02982">
    <property type="entry name" value="heterocyst_DevA"/>
    <property type="match status" value="1"/>
</dbReference>
<dbReference type="PANTHER" id="PTHR24220:SF376">
    <property type="entry name" value="ABC TRANSPORTER"/>
    <property type="match status" value="1"/>
</dbReference>
<dbReference type="STRING" id="493475.GARC_1987"/>
<reference evidence="6 7" key="1">
    <citation type="journal article" date="2017" name="Antonie Van Leeuwenhoek">
        <title>Rhizobium rhizosphaerae sp. nov., a novel species isolated from rice rhizosphere.</title>
        <authorList>
            <person name="Zhao J.J."/>
            <person name="Zhang J."/>
            <person name="Zhang R.J."/>
            <person name="Zhang C.W."/>
            <person name="Yin H.Q."/>
            <person name="Zhang X.X."/>
        </authorList>
    </citation>
    <scope>NUCLEOTIDE SEQUENCE [LARGE SCALE GENOMIC DNA]</scope>
    <source>
        <strain evidence="6 7">BSs20135</strain>
    </source>
</reference>
<evidence type="ECO:0000256" key="3">
    <source>
        <dbReference type="ARBA" id="ARBA00022840"/>
    </source>
</evidence>
<dbReference type="PANTHER" id="PTHR24220">
    <property type="entry name" value="IMPORT ATP-BINDING PROTEIN"/>
    <property type="match status" value="1"/>
</dbReference>
<accession>K6XE95</accession>
<dbReference type="InterPro" id="IPR003439">
    <property type="entry name" value="ABC_transporter-like_ATP-bd"/>
</dbReference>
<keyword evidence="7" id="KW-1185">Reference proteome</keyword>
<dbReference type="PROSITE" id="PS00211">
    <property type="entry name" value="ABC_TRANSPORTER_1"/>
    <property type="match status" value="1"/>
</dbReference>
<sequence>MSSDISISVKNLDFSFGSGDLRKQILFDISTDIKAGEIVIVTGPSGSGKTTLLTIVSALRTVNTGSVQILGKELSGAKSKALEQVRRNIGFIFQQHNLIGALTALQNVVLGIRISGKFKGSQIEQRAIEYLHIVGLGDRIHYHPEQLSGGQRQRVAIARAMAAEPKILMADEPTASLDKQSGRDVVDRMKSLAKEQGSTILLVTHDNRILDVADRIIYLEDGHIASFNEAVIDNSQHMMKVVADTPSERPNNQNESDFDSQYFMVDLSLQSQRILALKSKINPVAFKGVLTNALTDFTAQAAEKFNTHGFPLYLATEDGWNALPLGDVSGQHIATYPNQGGLVNAVRDLNKSILVNNSLLDKQIDPVIDKQFEEAQMIMAVPLKRRTGEVFAVVECRRLMNKPIFTERDLKLFELFCTSITGLLDAYTKL</sequence>
<feature type="domain" description="ABC transporter" evidence="5">
    <location>
        <begin position="7"/>
        <end position="246"/>
    </location>
</feature>
<dbReference type="GO" id="GO:0005886">
    <property type="term" value="C:plasma membrane"/>
    <property type="evidence" value="ECO:0007669"/>
    <property type="project" value="TreeGrafter"/>
</dbReference>
<dbReference type="GO" id="GO:1902495">
    <property type="term" value="C:transmembrane transporter complex"/>
    <property type="evidence" value="ECO:0007669"/>
    <property type="project" value="UniProtKB-ARBA"/>
</dbReference>
<dbReference type="Gene3D" id="3.40.50.300">
    <property type="entry name" value="P-loop containing nucleotide triphosphate hydrolases"/>
    <property type="match status" value="1"/>
</dbReference>
<evidence type="ECO:0000256" key="1">
    <source>
        <dbReference type="ARBA" id="ARBA00022448"/>
    </source>
</evidence>
<dbReference type="Pfam" id="PF00005">
    <property type="entry name" value="ABC_tran"/>
    <property type="match status" value="1"/>
</dbReference>
<dbReference type="SUPFAM" id="SSF52540">
    <property type="entry name" value="P-loop containing nucleoside triphosphate hydrolases"/>
    <property type="match status" value="1"/>
</dbReference>
<dbReference type="GO" id="GO:0005524">
    <property type="term" value="F:ATP binding"/>
    <property type="evidence" value="ECO:0007669"/>
    <property type="project" value="UniProtKB-KW"/>
</dbReference>
<dbReference type="FunFam" id="3.40.50.300:FF:000032">
    <property type="entry name" value="Export ABC transporter ATP-binding protein"/>
    <property type="match status" value="1"/>
</dbReference>
<name>K6XE95_9ALTE</name>
<dbReference type="InterPro" id="IPR003018">
    <property type="entry name" value="GAF"/>
</dbReference>
<dbReference type="InterPro" id="IPR017911">
    <property type="entry name" value="MacB-like_ATP-bd"/>
</dbReference>
<gene>
    <name evidence="6" type="ORF">GARC_1987</name>
</gene>
<comment type="caution">
    <text evidence="6">The sequence shown here is derived from an EMBL/GenBank/DDBJ whole genome shotgun (WGS) entry which is preliminary data.</text>
</comment>
<dbReference type="PROSITE" id="PS50893">
    <property type="entry name" value="ABC_TRANSPORTER_2"/>
    <property type="match status" value="1"/>
</dbReference>
<organism evidence="6 7">
    <name type="scientific">Paraglaciecola arctica BSs20135</name>
    <dbReference type="NCBI Taxonomy" id="493475"/>
    <lineage>
        <taxon>Bacteria</taxon>
        <taxon>Pseudomonadati</taxon>
        <taxon>Pseudomonadota</taxon>
        <taxon>Gammaproteobacteria</taxon>
        <taxon>Alteromonadales</taxon>
        <taxon>Alteromonadaceae</taxon>
        <taxon>Paraglaciecola</taxon>
    </lineage>
</organism>
<evidence type="ECO:0000256" key="2">
    <source>
        <dbReference type="ARBA" id="ARBA00022741"/>
    </source>
</evidence>
<protein>
    <recommendedName>
        <fullName evidence="5">ABC transporter domain-containing protein</fullName>
    </recommendedName>
</protein>
<dbReference type="InterPro" id="IPR003593">
    <property type="entry name" value="AAA+_ATPase"/>
</dbReference>
<keyword evidence="1" id="KW-0813">Transport</keyword>
<dbReference type="AlphaFoldDB" id="K6XE95"/>
<dbReference type="InterPro" id="IPR017871">
    <property type="entry name" value="ABC_transporter-like_CS"/>
</dbReference>
<dbReference type="SUPFAM" id="SSF55781">
    <property type="entry name" value="GAF domain-like"/>
    <property type="match status" value="1"/>
</dbReference>
<comment type="similarity">
    <text evidence="4">Belongs to the ABC transporter superfamily. Macrolide exporter (TC 3.A.1.122) family.</text>
</comment>
<dbReference type="InterPro" id="IPR015854">
    <property type="entry name" value="ABC_transpr_LolD-like"/>
</dbReference>
<dbReference type="InterPro" id="IPR014324">
    <property type="entry name" value="ABC_heterocyst_DevA"/>
</dbReference>
<dbReference type="RefSeq" id="WP_007619284.1">
    <property type="nucleotide sequence ID" value="NZ_BAEO01000027.1"/>
</dbReference>
<dbReference type="CDD" id="cd03255">
    <property type="entry name" value="ABC_MJ0796_LolCDE_FtsE"/>
    <property type="match status" value="1"/>
</dbReference>
<dbReference type="SMART" id="SM00382">
    <property type="entry name" value="AAA"/>
    <property type="match status" value="1"/>
</dbReference>